<reference evidence="2 3" key="1">
    <citation type="submission" date="2020-09" db="EMBL/GenBank/DDBJ databases">
        <title>Echinicola sp. CAU 1574 isolated from sand of Sido Beach.</title>
        <authorList>
            <person name="Kim W."/>
        </authorList>
    </citation>
    <scope>NUCLEOTIDE SEQUENCE [LARGE SCALE GENOMIC DNA]</scope>
    <source>
        <strain evidence="2 3">CAU 1574</strain>
    </source>
</reference>
<protein>
    <submittedName>
        <fullName evidence="2">Uncharacterized protein</fullName>
    </submittedName>
</protein>
<keyword evidence="3" id="KW-1185">Reference proteome</keyword>
<feature type="transmembrane region" description="Helical" evidence="1">
    <location>
        <begin position="12"/>
        <end position="32"/>
    </location>
</feature>
<comment type="caution">
    <text evidence="2">The sequence shown here is derived from an EMBL/GenBank/DDBJ whole genome shotgun (WGS) entry which is preliminary data.</text>
</comment>
<gene>
    <name evidence="2" type="ORF">IFO69_19955</name>
</gene>
<proteinExistence type="predicted"/>
<organism evidence="2 3">
    <name type="scientific">Echinicola arenosa</name>
    <dbReference type="NCBI Taxonomy" id="2774144"/>
    <lineage>
        <taxon>Bacteria</taxon>
        <taxon>Pseudomonadati</taxon>
        <taxon>Bacteroidota</taxon>
        <taxon>Cytophagia</taxon>
        <taxon>Cytophagales</taxon>
        <taxon>Cyclobacteriaceae</taxon>
        <taxon>Echinicola</taxon>
    </lineage>
</organism>
<dbReference type="Proteomes" id="UP000647133">
    <property type="component" value="Unassembled WGS sequence"/>
</dbReference>
<accession>A0ABR9AQH3</accession>
<feature type="transmembrane region" description="Helical" evidence="1">
    <location>
        <begin position="185"/>
        <end position="202"/>
    </location>
</feature>
<feature type="transmembrane region" description="Helical" evidence="1">
    <location>
        <begin position="153"/>
        <end position="173"/>
    </location>
</feature>
<keyword evidence="1" id="KW-0812">Transmembrane</keyword>
<evidence type="ECO:0000256" key="1">
    <source>
        <dbReference type="SAM" id="Phobius"/>
    </source>
</evidence>
<feature type="transmembrane region" description="Helical" evidence="1">
    <location>
        <begin position="52"/>
        <end position="71"/>
    </location>
</feature>
<sequence>MEKILRFYRENLVFIFLMIIIIILFLIDIRVIDTYVGYHYPPIELESPNIPLAILVFIRNLSGLLMLRYLYKKRENIMNLFYNFYNAYDDPISNDIPALIEEGRINKEAGIYIMEKNLSLLSGSWYYPAVLHERKKDVEEKFPEIIEVKNSKLGYSILGFIFLIYLLLQLMNFIESINILSMSNILRLSPVFIFAGFAIYFFRKALSKKVIMKISQLGILIDAKLYRWSNIKYVYFEIYGGKKRCLTLHIMPLDCDNPIEIHHDLHYKNYNRKQLGHILETYHRRYS</sequence>
<evidence type="ECO:0000313" key="3">
    <source>
        <dbReference type="Proteomes" id="UP000647133"/>
    </source>
</evidence>
<dbReference type="EMBL" id="JACYTQ010000010">
    <property type="protein sequence ID" value="MBD8491038.1"/>
    <property type="molecule type" value="Genomic_DNA"/>
</dbReference>
<keyword evidence="1" id="KW-0472">Membrane</keyword>
<keyword evidence="1" id="KW-1133">Transmembrane helix</keyword>
<name>A0ABR9AQH3_9BACT</name>
<evidence type="ECO:0000313" key="2">
    <source>
        <dbReference type="EMBL" id="MBD8491038.1"/>
    </source>
</evidence>
<dbReference type="RefSeq" id="WP_192011916.1">
    <property type="nucleotide sequence ID" value="NZ_JACYTQ010000010.1"/>
</dbReference>